<accession>A0A965ZG09</accession>
<reference evidence="1" key="1">
    <citation type="submission" date="2020-01" db="EMBL/GenBank/DDBJ databases">
        <authorList>
            <person name="Seo Y.L."/>
        </authorList>
    </citation>
    <scope>NUCLEOTIDE SEQUENCE</scope>
    <source>
        <strain evidence="1">R11</strain>
    </source>
</reference>
<dbReference type="Proteomes" id="UP000638732">
    <property type="component" value="Unassembled WGS sequence"/>
</dbReference>
<dbReference type="Pfam" id="PF13376">
    <property type="entry name" value="OmdA"/>
    <property type="match status" value="1"/>
</dbReference>
<dbReference type="AlphaFoldDB" id="A0A965ZG09"/>
<proteinExistence type="predicted"/>
<sequence length="219" mass="24648">MNPIVKKLLMKPGSHWLIVNAPEDYIAYIDPLPEGVQLSFESSGKVDGVQLFVKNKAELGEVLKAVQSSLKHDTVIWFTYPKKNTSIPTDLEMMGSWDEAAKYNLRPVASAAINNIWTALRFKPQDQVKVSASRNSEIKTNDYSAYIDVDKKQVTLPPDALEALQQSPGALAIFNQLAYSHRKEYVVWVLSAKQEKTRVARVEKMVEMLLSGKRNPSEK</sequence>
<evidence type="ECO:0008006" key="3">
    <source>
        <dbReference type="Google" id="ProtNLM"/>
    </source>
</evidence>
<dbReference type="RefSeq" id="WP_166585964.1">
    <property type="nucleotide sequence ID" value="NZ_WWEO01000042.1"/>
</dbReference>
<keyword evidence="2" id="KW-1185">Reference proteome</keyword>
<reference evidence="1" key="2">
    <citation type="submission" date="2020-10" db="EMBL/GenBank/DDBJ databases">
        <title>Mucilaginibacter sp. nov., isolated from soil.</title>
        <authorList>
            <person name="Jeon C.O."/>
        </authorList>
    </citation>
    <scope>NUCLEOTIDE SEQUENCE</scope>
    <source>
        <strain evidence="1">R11</strain>
    </source>
</reference>
<organism evidence="1 2">
    <name type="scientific">Mucilaginibacter agri</name>
    <dbReference type="NCBI Taxonomy" id="2695265"/>
    <lineage>
        <taxon>Bacteria</taxon>
        <taxon>Pseudomonadati</taxon>
        <taxon>Bacteroidota</taxon>
        <taxon>Sphingobacteriia</taxon>
        <taxon>Sphingobacteriales</taxon>
        <taxon>Sphingobacteriaceae</taxon>
        <taxon>Mucilaginibacter</taxon>
    </lineage>
</organism>
<protein>
    <recommendedName>
        <fullName evidence="3">Bacteriocin-protection, YdeI or OmpD-Associated</fullName>
    </recommendedName>
</protein>
<evidence type="ECO:0000313" key="1">
    <source>
        <dbReference type="EMBL" id="NCD69995.1"/>
    </source>
</evidence>
<gene>
    <name evidence="1" type="ORF">GSY63_11555</name>
</gene>
<name>A0A965ZG09_9SPHI</name>
<evidence type="ECO:0000313" key="2">
    <source>
        <dbReference type="Proteomes" id="UP000638732"/>
    </source>
</evidence>
<dbReference type="EMBL" id="WWEO01000042">
    <property type="protein sequence ID" value="NCD69995.1"/>
    <property type="molecule type" value="Genomic_DNA"/>
</dbReference>
<comment type="caution">
    <text evidence="1">The sequence shown here is derived from an EMBL/GenBank/DDBJ whole genome shotgun (WGS) entry which is preliminary data.</text>
</comment>